<evidence type="ECO:0000313" key="1">
    <source>
        <dbReference type="EMBL" id="CEK77993.1"/>
    </source>
</evidence>
<accession>A0A0B7AB88</accession>
<reference evidence="1" key="1">
    <citation type="submission" date="2014-12" db="EMBL/GenBank/DDBJ databases">
        <title>Insight into the proteome of Arion vulgaris.</title>
        <authorList>
            <person name="Aradska J."/>
            <person name="Bulat T."/>
            <person name="Smidak R."/>
            <person name="Sarate P."/>
            <person name="Gangsoo J."/>
            <person name="Sialana F."/>
            <person name="Bilban M."/>
            <person name="Lubec G."/>
        </authorList>
    </citation>
    <scope>NUCLEOTIDE SEQUENCE</scope>
    <source>
        <tissue evidence="1">Skin</tissue>
    </source>
</reference>
<protein>
    <submittedName>
        <fullName evidence="1">Uncharacterized protein</fullName>
    </submittedName>
</protein>
<dbReference type="AlphaFoldDB" id="A0A0B7AB88"/>
<gene>
    <name evidence="1" type="primary">ORF107727</name>
</gene>
<organism evidence="1">
    <name type="scientific">Arion vulgaris</name>
    <dbReference type="NCBI Taxonomy" id="1028688"/>
    <lineage>
        <taxon>Eukaryota</taxon>
        <taxon>Metazoa</taxon>
        <taxon>Spiralia</taxon>
        <taxon>Lophotrochozoa</taxon>
        <taxon>Mollusca</taxon>
        <taxon>Gastropoda</taxon>
        <taxon>Heterobranchia</taxon>
        <taxon>Euthyneura</taxon>
        <taxon>Panpulmonata</taxon>
        <taxon>Eupulmonata</taxon>
        <taxon>Stylommatophora</taxon>
        <taxon>Helicina</taxon>
        <taxon>Arionoidea</taxon>
        <taxon>Arionidae</taxon>
        <taxon>Arion</taxon>
    </lineage>
</organism>
<feature type="non-terminal residue" evidence="1">
    <location>
        <position position="91"/>
    </location>
</feature>
<dbReference type="EMBL" id="HACG01031128">
    <property type="protein sequence ID" value="CEK77993.1"/>
    <property type="molecule type" value="Transcribed_RNA"/>
</dbReference>
<name>A0A0B7AB88_9EUPU</name>
<sequence length="91" mass="10344">MSRAKSLSALSQVWARDNHIIMHTTTIVENRLLGGRGNIAKVVSLKSRIFDLNRETIYDYTLRFGLKVLNGECSRLQSASRLCSYLLLVEM</sequence>
<proteinExistence type="predicted"/>